<accession>A0A9D1GHP8</accession>
<keyword evidence="2" id="KW-0949">S-adenosyl-L-methionine</keyword>
<evidence type="ECO:0000256" key="4">
    <source>
        <dbReference type="ARBA" id="ARBA00023004"/>
    </source>
</evidence>
<dbReference type="Gene3D" id="3.40.50.280">
    <property type="entry name" value="Cobalamin-binding domain"/>
    <property type="match status" value="1"/>
</dbReference>
<organism evidence="8 9">
    <name type="scientific">Candidatus Caccovicinus merdipullorum</name>
    <dbReference type="NCBI Taxonomy" id="2840724"/>
    <lineage>
        <taxon>Bacteria</taxon>
        <taxon>Bacillati</taxon>
        <taxon>Bacillota</taxon>
        <taxon>Clostridia</taxon>
        <taxon>Eubacteriales</taxon>
        <taxon>Candidatus Caccovicinus</taxon>
    </lineage>
</organism>
<dbReference type="GO" id="GO:0005829">
    <property type="term" value="C:cytosol"/>
    <property type="evidence" value="ECO:0007669"/>
    <property type="project" value="TreeGrafter"/>
</dbReference>
<dbReference type="InterPro" id="IPR034466">
    <property type="entry name" value="Methyltransferase_Class_B"/>
</dbReference>
<proteinExistence type="predicted"/>
<feature type="domain" description="B12-binding" evidence="6">
    <location>
        <begin position="1"/>
        <end position="137"/>
    </location>
</feature>
<dbReference type="SFLD" id="SFLDS00029">
    <property type="entry name" value="Radical_SAM"/>
    <property type="match status" value="1"/>
</dbReference>
<gene>
    <name evidence="8" type="ORF">IAB60_04195</name>
</gene>
<evidence type="ECO:0000313" key="8">
    <source>
        <dbReference type="EMBL" id="HIT41298.1"/>
    </source>
</evidence>
<dbReference type="InterPro" id="IPR007197">
    <property type="entry name" value="rSAM"/>
</dbReference>
<dbReference type="Gene3D" id="3.80.30.20">
    <property type="entry name" value="tm_1862 like domain"/>
    <property type="match status" value="1"/>
</dbReference>
<dbReference type="GO" id="GO:0003824">
    <property type="term" value="F:catalytic activity"/>
    <property type="evidence" value="ECO:0007669"/>
    <property type="project" value="InterPro"/>
</dbReference>
<dbReference type="GO" id="GO:0046872">
    <property type="term" value="F:metal ion binding"/>
    <property type="evidence" value="ECO:0007669"/>
    <property type="project" value="UniProtKB-KW"/>
</dbReference>
<name>A0A9D1GHP8_9FIRM</name>
<dbReference type="GO" id="GO:0051539">
    <property type="term" value="F:4 iron, 4 sulfur cluster binding"/>
    <property type="evidence" value="ECO:0007669"/>
    <property type="project" value="UniProtKB-KW"/>
</dbReference>
<dbReference type="AlphaFoldDB" id="A0A9D1GHP8"/>
<dbReference type="Pfam" id="PF04055">
    <property type="entry name" value="Radical_SAM"/>
    <property type="match status" value="1"/>
</dbReference>
<dbReference type="GO" id="GO:0031419">
    <property type="term" value="F:cobalamin binding"/>
    <property type="evidence" value="ECO:0007669"/>
    <property type="project" value="InterPro"/>
</dbReference>
<dbReference type="InterPro" id="IPR023404">
    <property type="entry name" value="rSAM_horseshoe"/>
</dbReference>
<dbReference type="CDD" id="cd01335">
    <property type="entry name" value="Radical_SAM"/>
    <property type="match status" value="1"/>
</dbReference>
<dbReference type="CDD" id="cd02068">
    <property type="entry name" value="radical_SAM_B12_BD"/>
    <property type="match status" value="1"/>
</dbReference>
<dbReference type="InterPro" id="IPR058240">
    <property type="entry name" value="rSAM_sf"/>
</dbReference>
<dbReference type="InterPro" id="IPR006638">
    <property type="entry name" value="Elp3/MiaA/NifB-like_rSAM"/>
</dbReference>
<evidence type="ECO:0000256" key="1">
    <source>
        <dbReference type="ARBA" id="ARBA00001966"/>
    </source>
</evidence>
<dbReference type="PROSITE" id="PS51332">
    <property type="entry name" value="B12_BINDING"/>
    <property type="match status" value="1"/>
</dbReference>
<reference evidence="8" key="2">
    <citation type="journal article" date="2021" name="PeerJ">
        <title>Extensive microbial diversity within the chicken gut microbiome revealed by metagenomics and culture.</title>
        <authorList>
            <person name="Gilroy R."/>
            <person name="Ravi A."/>
            <person name="Getino M."/>
            <person name="Pursley I."/>
            <person name="Horton D.L."/>
            <person name="Alikhan N.F."/>
            <person name="Baker D."/>
            <person name="Gharbi K."/>
            <person name="Hall N."/>
            <person name="Watson M."/>
            <person name="Adriaenssens E.M."/>
            <person name="Foster-Nyarko E."/>
            <person name="Jarju S."/>
            <person name="Secka A."/>
            <person name="Antonio M."/>
            <person name="Oren A."/>
            <person name="Chaudhuri R.R."/>
            <person name="La Ragione R."/>
            <person name="Hildebrand F."/>
            <person name="Pallen M.J."/>
        </authorList>
    </citation>
    <scope>NUCLEOTIDE SEQUENCE</scope>
    <source>
        <strain evidence="8">CHK123-3438</strain>
    </source>
</reference>
<dbReference type="Pfam" id="PF02310">
    <property type="entry name" value="B12-binding"/>
    <property type="match status" value="1"/>
</dbReference>
<evidence type="ECO:0000313" key="9">
    <source>
        <dbReference type="Proteomes" id="UP000886860"/>
    </source>
</evidence>
<keyword evidence="5" id="KW-0411">Iron-sulfur</keyword>
<dbReference type="SUPFAM" id="SSF102114">
    <property type="entry name" value="Radical SAM enzymes"/>
    <property type="match status" value="1"/>
</dbReference>
<keyword evidence="4" id="KW-0408">Iron</keyword>
<comment type="caution">
    <text evidence="8">The sequence shown here is derived from an EMBL/GenBank/DDBJ whole genome shotgun (WGS) entry which is preliminary data.</text>
</comment>
<evidence type="ECO:0000256" key="5">
    <source>
        <dbReference type="ARBA" id="ARBA00023014"/>
    </source>
</evidence>
<dbReference type="InterPro" id="IPR051198">
    <property type="entry name" value="BchE-like"/>
</dbReference>
<dbReference type="Pfam" id="PF13311">
    <property type="entry name" value="DUF4080"/>
    <property type="match status" value="1"/>
</dbReference>
<dbReference type="InterPro" id="IPR025288">
    <property type="entry name" value="DUF4080"/>
</dbReference>
<reference evidence="8" key="1">
    <citation type="submission" date="2020-10" db="EMBL/GenBank/DDBJ databases">
        <authorList>
            <person name="Gilroy R."/>
        </authorList>
    </citation>
    <scope>NUCLEOTIDE SEQUENCE</scope>
    <source>
        <strain evidence="8">CHK123-3438</strain>
    </source>
</reference>
<evidence type="ECO:0000259" key="7">
    <source>
        <dbReference type="PROSITE" id="PS51918"/>
    </source>
</evidence>
<dbReference type="PROSITE" id="PS51918">
    <property type="entry name" value="RADICAL_SAM"/>
    <property type="match status" value="1"/>
</dbReference>
<dbReference type="PANTHER" id="PTHR43409:SF16">
    <property type="entry name" value="SLR0320 PROTEIN"/>
    <property type="match status" value="1"/>
</dbReference>
<feature type="domain" description="Radical SAM core" evidence="7">
    <location>
        <begin position="200"/>
        <end position="430"/>
    </location>
</feature>
<keyword evidence="3" id="KW-0479">Metal-binding</keyword>
<dbReference type="SMART" id="SM00729">
    <property type="entry name" value="Elp3"/>
    <property type="match status" value="1"/>
</dbReference>
<dbReference type="InterPro" id="IPR006158">
    <property type="entry name" value="Cobalamin-bd"/>
</dbReference>
<evidence type="ECO:0000256" key="2">
    <source>
        <dbReference type="ARBA" id="ARBA00022691"/>
    </source>
</evidence>
<sequence length="603" mass="70243">MKCLLAAINAKYIHSNLGVYSLKAYAEKHLGQDVEIEIGEYTINHSQEAILADLYRRKPDVAAFSCYIWNIDYVKQLIADLPKVLPGTRIWLGGPEVSYNGAGLLSRFPQVSLVMKGEGEETFSRLLSCFRSLGKEERGTAAKTEGQTGLTQLDEEGWDQALEHIPGIVYRRRDSRIQDTKTAPLMDLNDLPFPYQNMEGMEHRIIYYESSRGCPFSCSYCLSSLDKTVRFRRMDLVKKELAFFLERRVPQVKFVDRTFNCKKSHAMEIWRYLAEHDNGVTNFHFEISADLLDEEELSLFRKMRPGLIQLETGVQTANPRTLQEIRRKTDLNRIREMTLRIHRFQNIHQHLDLIAGLPWEDKESFLNSFDQVYAMRPDQLQLGFLKVLKGSFMEEQKEAYGLTFTERPPFEVLSTRWLSYADVLELKRIEEMVEVYYNSGQFSNTIKQMEGFFPRPARMFQELGEWHEQMGLRDMGHSRLARYENLFRFLAERFPDEGDLFRDALTVDYCLRENAGTRPSFARDQKEYREGIRSFYQEEGKARRYLNCGYEGFDSRQMAKMTHLEVLGDGRVLLFDYRNRDALTKNAAVWEVVFPEESSCAGG</sequence>
<evidence type="ECO:0000256" key="3">
    <source>
        <dbReference type="ARBA" id="ARBA00022723"/>
    </source>
</evidence>
<protein>
    <submittedName>
        <fullName evidence="8">B12-binding domain-containing radical SAM protein</fullName>
    </submittedName>
</protein>
<dbReference type="SFLD" id="SFLDG01082">
    <property type="entry name" value="B12-binding_domain_containing"/>
    <property type="match status" value="1"/>
</dbReference>
<dbReference type="PANTHER" id="PTHR43409">
    <property type="entry name" value="ANAEROBIC MAGNESIUM-PROTOPORPHYRIN IX MONOMETHYL ESTER CYCLASE-RELATED"/>
    <property type="match status" value="1"/>
</dbReference>
<evidence type="ECO:0000259" key="6">
    <source>
        <dbReference type="PROSITE" id="PS51332"/>
    </source>
</evidence>
<comment type="cofactor">
    <cofactor evidence="1">
        <name>[4Fe-4S] cluster</name>
        <dbReference type="ChEBI" id="CHEBI:49883"/>
    </cofactor>
</comment>
<dbReference type="Proteomes" id="UP000886860">
    <property type="component" value="Unassembled WGS sequence"/>
</dbReference>
<dbReference type="SFLD" id="SFLDG01123">
    <property type="entry name" value="methyltransferase_(Class_B)"/>
    <property type="match status" value="1"/>
</dbReference>
<dbReference type="EMBL" id="DVKS01000069">
    <property type="protein sequence ID" value="HIT41298.1"/>
    <property type="molecule type" value="Genomic_DNA"/>
</dbReference>